<accession>A0ACC1K0F7</accession>
<proteinExistence type="predicted"/>
<gene>
    <name evidence="1" type="ORF">IWQ57_002517</name>
</gene>
<comment type="caution">
    <text evidence="1">The sequence shown here is derived from an EMBL/GenBank/DDBJ whole genome shotgun (WGS) entry which is preliminary data.</text>
</comment>
<evidence type="ECO:0000313" key="2">
    <source>
        <dbReference type="Proteomes" id="UP001140234"/>
    </source>
</evidence>
<evidence type="ECO:0000313" key="1">
    <source>
        <dbReference type="EMBL" id="KAJ2770748.1"/>
    </source>
</evidence>
<reference evidence="1" key="1">
    <citation type="submission" date="2022-07" db="EMBL/GenBank/DDBJ databases">
        <title>Phylogenomic reconstructions and comparative analyses of Kickxellomycotina fungi.</title>
        <authorList>
            <person name="Reynolds N.K."/>
            <person name="Stajich J.E."/>
            <person name="Barry K."/>
            <person name="Grigoriev I.V."/>
            <person name="Crous P."/>
            <person name="Smith M.E."/>
        </authorList>
    </citation>
    <scope>NUCLEOTIDE SEQUENCE</scope>
    <source>
        <strain evidence="1">CBS 109366</strain>
    </source>
</reference>
<protein>
    <submittedName>
        <fullName evidence="1">Uncharacterized protein</fullName>
    </submittedName>
</protein>
<dbReference type="Proteomes" id="UP001140234">
    <property type="component" value="Unassembled WGS sequence"/>
</dbReference>
<keyword evidence="2" id="KW-1185">Reference proteome</keyword>
<dbReference type="EMBL" id="JANBUJ010000669">
    <property type="protein sequence ID" value="KAJ2770748.1"/>
    <property type="molecule type" value="Genomic_DNA"/>
</dbReference>
<name>A0ACC1K0F7_9FUNG</name>
<organism evidence="1 2">
    <name type="scientific">Coemansia nantahalensis</name>
    <dbReference type="NCBI Taxonomy" id="2789366"/>
    <lineage>
        <taxon>Eukaryota</taxon>
        <taxon>Fungi</taxon>
        <taxon>Fungi incertae sedis</taxon>
        <taxon>Zoopagomycota</taxon>
        <taxon>Kickxellomycotina</taxon>
        <taxon>Kickxellomycetes</taxon>
        <taxon>Kickxellales</taxon>
        <taxon>Kickxellaceae</taxon>
        <taxon>Coemansia</taxon>
    </lineage>
</organism>
<sequence>MADSEDVDDAHGFFQFAAASDSDDDGLFGATRERTRRVDVSQIDYTPRIDEDAWFDRTGTIDTGDWLARHTGLDEITYTAQRSYFKQAYAPVVTLCRQTAAAYTSDTRGARRIANIREILEIGARSAMRIGDLDSVQFFYDWYLQCGGRNPGYNGFLAEVLAALGRPAEALGQYTEYLEQRPQDAAVWEAMGQLLVDIAQKAGHGESDRAVLLRLALGAFCRSHAIIEGCRSWKTMDIAVQRRLLQTRELRRKRPG</sequence>